<dbReference type="PROSITE" id="PS51725">
    <property type="entry name" value="ABM"/>
    <property type="match status" value="1"/>
</dbReference>
<sequence length="139" mass="15691">MSSASFKKIISALFLSFGLSNAIAQKTATDDQLMVRIAEIEIVPEHLETYKDILREEAAASIKIEAGVIAIFPMAEQQQPDQIRIVEIYANRKAYEAHLKTPHFLHYKTATAKMVKSLKLVEMDPLDKQAMVQIFSKLK</sequence>
<feature type="signal peptide" evidence="1">
    <location>
        <begin position="1"/>
        <end position="24"/>
    </location>
</feature>
<evidence type="ECO:0000313" key="3">
    <source>
        <dbReference type="EMBL" id="UYQ95810.1"/>
    </source>
</evidence>
<dbReference type="SUPFAM" id="SSF54909">
    <property type="entry name" value="Dimeric alpha+beta barrel"/>
    <property type="match status" value="1"/>
</dbReference>
<protein>
    <submittedName>
        <fullName evidence="3">Antibiotic biosynthesis monooxygenase</fullName>
    </submittedName>
</protein>
<name>A0ABY6J7Y7_9BACT</name>
<dbReference type="RefSeq" id="WP_264283487.1">
    <property type="nucleotide sequence ID" value="NZ_CP107006.1"/>
</dbReference>
<keyword evidence="3" id="KW-0560">Oxidoreductase</keyword>
<proteinExistence type="predicted"/>
<dbReference type="EMBL" id="CP107006">
    <property type="protein sequence ID" value="UYQ95810.1"/>
    <property type="molecule type" value="Genomic_DNA"/>
</dbReference>
<accession>A0ABY6J7Y7</accession>
<keyword evidence="3" id="KW-0503">Monooxygenase</keyword>
<evidence type="ECO:0000256" key="1">
    <source>
        <dbReference type="SAM" id="SignalP"/>
    </source>
</evidence>
<feature type="chain" id="PRO_5045111147" evidence="1">
    <location>
        <begin position="25"/>
        <end position="139"/>
    </location>
</feature>
<keyword evidence="4" id="KW-1185">Reference proteome</keyword>
<organism evidence="3 4">
    <name type="scientific">Chitinophaga horti</name>
    <dbReference type="NCBI Taxonomy" id="2920382"/>
    <lineage>
        <taxon>Bacteria</taxon>
        <taxon>Pseudomonadati</taxon>
        <taxon>Bacteroidota</taxon>
        <taxon>Chitinophagia</taxon>
        <taxon>Chitinophagales</taxon>
        <taxon>Chitinophagaceae</taxon>
        <taxon>Chitinophaga</taxon>
    </lineage>
</organism>
<keyword evidence="1" id="KW-0732">Signal</keyword>
<dbReference type="Pfam" id="PF03992">
    <property type="entry name" value="ABM"/>
    <property type="match status" value="1"/>
</dbReference>
<dbReference type="Proteomes" id="UP001162741">
    <property type="component" value="Chromosome"/>
</dbReference>
<evidence type="ECO:0000313" key="4">
    <source>
        <dbReference type="Proteomes" id="UP001162741"/>
    </source>
</evidence>
<dbReference type="PANTHER" id="PTHR33336:SF3">
    <property type="entry name" value="ABM DOMAIN-CONTAINING PROTEIN"/>
    <property type="match status" value="1"/>
</dbReference>
<dbReference type="InterPro" id="IPR007138">
    <property type="entry name" value="ABM_dom"/>
</dbReference>
<dbReference type="GO" id="GO:0004497">
    <property type="term" value="F:monooxygenase activity"/>
    <property type="evidence" value="ECO:0007669"/>
    <property type="project" value="UniProtKB-KW"/>
</dbReference>
<dbReference type="Gene3D" id="3.30.70.100">
    <property type="match status" value="1"/>
</dbReference>
<dbReference type="InterPro" id="IPR050744">
    <property type="entry name" value="AI-2_Isomerase_LsrG"/>
</dbReference>
<dbReference type="InterPro" id="IPR011008">
    <property type="entry name" value="Dimeric_a/b-barrel"/>
</dbReference>
<gene>
    <name evidence="3" type="ORF">MKQ68_11930</name>
</gene>
<feature type="domain" description="ABM" evidence="2">
    <location>
        <begin position="34"/>
        <end position="131"/>
    </location>
</feature>
<evidence type="ECO:0000259" key="2">
    <source>
        <dbReference type="PROSITE" id="PS51725"/>
    </source>
</evidence>
<reference evidence="3" key="1">
    <citation type="submission" date="2022-10" db="EMBL/GenBank/DDBJ databases">
        <title>Chitinophaga sp. nov., isolated from soil.</title>
        <authorList>
            <person name="Jeon C.O."/>
        </authorList>
    </citation>
    <scope>NUCLEOTIDE SEQUENCE</scope>
    <source>
        <strain evidence="3">R8</strain>
    </source>
</reference>
<dbReference type="PANTHER" id="PTHR33336">
    <property type="entry name" value="QUINOL MONOOXYGENASE YGIN-RELATED"/>
    <property type="match status" value="1"/>
</dbReference>